<dbReference type="Proteomes" id="UP000030645">
    <property type="component" value="Unassembled WGS sequence"/>
</dbReference>
<dbReference type="EMBL" id="KE345213">
    <property type="protein sequence ID" value="EXB95571.1"/>
    <property type="molecule type" value="Genomic_DNA"/>
</dbReference>
<accession>W9RKI2</accession>
<proteinExistence type="predicted"/>
<evidence type="ECO:0000313" key="1">
    <source>
        <dbReference type="EMBL" id="EXB95571.1"/>
    </source>
</evidence>
<name>W9RKI2_9ROSA</name>
<sequence>MARPLKKVRILALTEYISEAPAPGTLVVFREWLKKGLLKKVSPGNHPSHYTSQLDKWDARYDIGIMCVMLEMCP</sequence>
<dbReference type="AlphaFoldDB" id="W9RKI2"/>
<reference evidence="2" key="1">
    <citation type="submission" date="2013-01" db="EMBL/GenBank/DDBJ databases">
        <title>Draft Genome Sequence of a Mulberry Tree, Morus notabilis C.K. Schneid.</title>
        <authorList>
            <person name="He N."/>
            <person name="Zhao S."/>
        </authorList>
    </citation>
    <scope>NUCLEOTIDE SEQUENCE</scope>
</reference>
<keyword evidence="2" id="KW-1185">Reference proteome</keyword>
<evidence type="ECO:0000313" key="2">
    <source>
        <dbReference type="Proteomes" id="UP000030645"/>
    </source>
</evidence>
<protein>
    <submittedName>
        <fullName evidence="1">Uncharacterized protein</fullName>
    </submittedName>
</protein>
<organism evidence="1 2">
    <name type="scientific">Morus notabilis</name>
    <dbReference type="NCBI Taxonomy" id="981085"/>
    <lineage>
        <taxon>Eukaryota</taxon>
        <taxon>Viridiplantae</taxon>
        <taxon>Streptophyta</taxon>
        <taxon>Embryophyta</taxon>
        <taxon>Tracheophyta</taxon>
        <taxon>Spermatophyta</taxon>
        <taxon>Magnoliopsida</taxon>
        <taxon>eudicotyledons</taxon>
        <taxon>Gunneridae</taxon>
        <taxon>Pentapetalae</taxon>
        <taxon>rosids</taxon>
        <taxon>fabids</taxon>
        <taxon>Rosales</taxon>
        <taxon>Moraceae</taxon>
        <taxon>Moreae</taxon>
        <taxon>Morus</taxon>
    </lineage>
</organism>
<gene>
    <name evidence="1" type="ORF">L484_016873</name>
</gene>